<dbReference type="AlphaFoldDB" id="A0A8C9P115"/>
<proteinExistence type="predicted"/>
<dbReference type="Proteomes" id="UP000694422">
    <property type="component" value="Unplaced"/>
</dbReference>
<organism evidence="1 2">
    <name type="scientific">Spermophilus dauricus</name>
    <name type="common">Daurian ground squirrel</name>
    <dbReference type="NCBI Taxonomy" id="99837"/>
    <lineage>
        <taxon>Eukaryota</taxon>
        <taxon>Metazoa</taxon>
        <taxon>Chordata</taxon>
        <taxon>Craniata</taxon>
        <taxon>Vertebrata</taxon>
        <taxon>Euteleostomi</taxon>
        <taxon>Mammalia</taxon>
        <taxon>Eutheria</taxon>
        <taxon>Euarchontoglires</taxon>
        <taxon>Glires</taxon>
        <taxon>Rodentia</taxon>
        <taxon>Sciuromorpha</taxon>
        <taxon>Sciuridae</taxon>
        <taxon>Xerinae</taxon>
        <taxon>Marmotini</taxon>
        <taxon>Spermophilus</taxon>
    </lineage>
</organism>
<evidence type="ECO:0000313" key="1">
    <source>
        <dbReference type="Ensembl" id="ENSSDAP00000000801.1"/>
    </source>
</evidence>
<accession>A0A8C9P115</accession>
<dbReference type="Ensembl" id="ENSSDAT00000000940.1">
    <property type="protein sequence ID" value="ENSSDAP00000000801.1"/>
    <property type="gene ID" value="ENSSDAG00000000842.1"/>
</dbReference>
<reference evidence="1" key="1">
    <citation type="submission" date="2025-08" db="UniProtKB">
        <authorList>
            <consortium name="Ensembl"/>
        </authorList>
    </citation>
    <scope>IDENTIFICATION</scope>
</reference>
<name>A0A8C9P115_SPEDA</name>
<reference evidence="1" key="2">
    <citation type="submission" date="2025-09" db="UniProtKB">
        <authorList>
            <consortium name="Ensembl"/>
        </authorList>
    </citation>
    <scope>IDENTIFICATION</scope>
</reference>
<sequence>MGKVPEGLRVALDHVECYGVTELFQPKKSVTEIFFFFNSNLISSWGTPKAHYPTIYNDNTTSIRYRFHYNTID</sequence>
<keyword evidence="2" id="KW-1185">Reference proteome</keyword>
<evidence type="ECO:0000313" key="2">
    <source>
        <dbReference type="Proteomes" id="UP000694422"/>
    </source>
</evidence>
<protein>
    <submittedName>
        <fullName evidence="1">Uncharacterized protein</fullName>
    </submittedName>
</protein>